<organism evidence="6 7">
    <name type="scientific">Sclerotinia borealis (strain F-4128)</name>
    <dbReference type="NCBI Taxonomy" id="1432307"/>
    <lineage>
        <taxon>Eukaryota</taxon>
        <taxon>Fungi</taxon>
        <taxon>Dikarya</taxon>
        <taxon>Ascomycota</taxon>
        <taxon>Pezizomycotina</taxon>
        <taxon>Leotiomycetes</taxon>
        <taxon>Helotiales</taxon>
        <taxon>Sclerotiniaceae</taxon>
        <taxon>Sclerotinia</taxon>
    </lineage>
</organism>
<keyword evidence="7" id="KW-1185">Reference proteome</keyword>
<keyword evidence="2 4" id="KW-0863">Zinc-finger</keyword>
<dbReference type="PANTHER" id="PTHR22763:SF184">
    <property type="entry name" value="E3 UBIQUITIN-PROTEIN LIGASE SYNOVIOLIN"/>
    <property type="match status" value="1"/>
</dbReference>
<keyword evidence="3" id="KW-0862">Zinc</keyword>
<evidence type="ECO:0000256" key="3">
    <source>
        <dbReference type="ARBA" id="ARBA00022833"/>
    </source>
</evidence>
<protein>
    <recommendedName>
        <fullName evidence="5">RING-type domain-containing protein</fullName>
    </recommendedName>
</protein>
<dbReference type="Gene3D" id="3.30.40.10">
    <property type="entry name" value="Zinc/RING finger domain, C3HC4 (zinc finger)"/>
    <property type="match status" value="1"/>
</dbReference>
<dbReference type="GO" id="GO:0008270">
    <property type="term" value="F:zinc ion binding"/>
    <property type="evidence" value="ECO:0007669"/>
    <property type="project" value="UniProtKB-KW"/>
</dbReference>
<evidence type="ECO:0000313" key="6">
    <source>
        <dbReference type="EMBL" id="ESZ93973.1"/>
    </source>
</evidence>
<dbReference type="InterPro" id="IPR013083">
    <property type="entry name" value="Znf_RING/FYVE/PHD"/>
</dbReference>
<evidence type="ECO:0000256" key="4">
    <source>
        <dbReference type="PROSITE-ProRule" id="PRU00175"/>
    </source>
</evidence>
<dbReference type="InterPro" id="IPR001841">
    <property type="entry name" value="Znf_RING"/>
</dbReference>
<dbReference type="HOGENOM" id="CLU_085767_0_0_1"/>
<dbReference type="OrthoDB" id="3801431at2759"/>
<keyword evidence="1" id="KW-0479">Metal-binding</keyword>
<reference evidence="6 7" key="1">
    <citation type="journal article" date="2014" name="Genome Announc.">
        <title>Draft genome sequence of Sclerotinia borealis, a psychrophilic plant pathogenic fungus.</title>
        <authorList>
            <person name="Mardanov A.V."/>
            <person name="Beletsky A.V."/>
            <person name="Kadnikov V.V."/>
            <person name="Ignatov A.N."/>
            <person name="Ravin N.V."/>
        </authorList>
    </citation>
    <scope>NUCLEOTIDE SEQUENCE [LARGE SCALE GENOMIC DNA]</scope>
    <source>
        <strain evidence="7">F-4157</strain>
    </source>
</reference>
<dbReference type="GO" id="GO:0005789">
    <property type="term" value="C:endoplasmic reticulum membrane"/>
    <property type="evidence" value="ECO:0007669"/>
    <property type="project" value="UniProtKB-SubCell"/>
</dbReference>
<feature type="domain" description="RING-type" evidence="5">
    <location>
        <begin position="147"/>
        <end position="196"/>
    </location>
</feature>
<dbReference type="PANTHER" id="PTHR22763">
    <property type="entry name" value="RING ZINC FINGER PROTEIN"/>
    <property type="match status" value="1"/>
</dbReference>
<dbReference type="GO" id="GO:0036503">
    <property type="term" value="P:ERAD pathway"/>
    <property type="evidence" value="ECO:0007669"/>
    <property type="project" value="TreeGrafter"/>
</dbReference>
<dbReference type="InterPro" id="IPR050731">
    <property type="entry name" value="HRD1_E3_ubiq-ligases"/>
</dbReference>
<dbReference type="SUPFAM" id="SSF57850">
    <property type="entry name" value="RING/U-box"/>
    <property type="match status" value="1"/>
</dbReference>
<proteinExistence type="predicted"/>
<dbReference type="AlphaFoldDB" id="W9CDQ1"/>
<dbReference type="Pfam" id="PF13639">
    <property type="entry name" value="zf-RING_2"/>
    <property type="match status" value="1"/>
</dbReference>
<dbReference type="PROSITE" id="PS50089">
    <property type="entry name" value="ZF_RING_2"/>
    <property type="match status" value="1"/>
</dbReference>
<gene>
    <name evidence="6" type="ORF">SBOR_5638</name>
</gene>
<accession>W9CDQ1</accession>
<evidence type="ECO:0000259" key="5">
    <source>
        <dbReference type="PROSITE" id="PS50089"/>
    </source>
</evidence>
<comment type="caution">
    <text evidence="6">The sequence shown here is derived from an EMBL/GenBank/DDBJ whole genome shotgun (WGS) entry which is preliminary data.</text>
</comment>
<name>W9CDQ1_SCLBF</name>
<evidence type="ECO:0000256" key="1">
    <source>
        <dbReference type="ARBA" id="ARBA00022723"/>
    </source>
</evidence>
<dbReference type="Proteomes" id="UP000019487">
    <property type="component" value="Unassembled WGS sequence"/>
</dbReference>
<evidence type="ECO:0000313" key="7">
    <source>
        <dbReference type="Proteomes" id="UP000019487"/>
    </source>
</evidence>
<dbReference type="GO" id="GO:0061630">
    <property type="term" value="F:ubiquitin protein ligase activity"/>
    <property type="evidence" value="ECO:0007669"/>
    <property type="project" value="UniProtKB-EC"/>
</dbReference>
<dbReference type="EMBL" id="AYSA01000276">
    <property type="protein sequence ID" value="ESZ93973.1"/>
    <property type="molecule type" value="Genomic_DNA"/>
</dbReference>
<dbReference type="STRING" id="1432307.W9CDQ1"/>
<evidence type="ECO:0000256" key="2">
    <source>
        <dbReference type="ARBA" id="ARBA00022771"/>
    </source>
</evidence>
<dbReference type="GO" id="GO:0043161">
    <property type="term" value="P:proteasome-mediated ubiquitin-dependent protein catabolic process"/>
    <property type="evidence" value="ECO:0007669"/>
    <property type="project" value="TreeGrafter"/>
</dbReference>
<sequence>MSARNYLRLRLPTQDLPEEHFDNLEAARLSQQSSGPNVTTPPSSLALNINLEIFSLSGNLTLVDPNVMNLSQTYITTEEDEAPILSLGELHDNPRLHGATRRTLLRYPDGREKFISAQVMTSYQERIRSIGKLLIPVAAETLDGDACVICRDPYAATTTPSNVIHEASKMPKCGHIFGRDCITCWLKDNDTCPMCRDEVVLPVGYKLQVWVD</sequence>